<dbReference type="EMBL" id="JAKWBI020000217">
    <property type="protein sequence ID" value="KAJ2898781.1"/>
    <property type="molecule type" value="Genomic_DNA"/>
</dbReference>
<dbReference type="SMART" id="SM00382">
    <property type="entry name" value="AAA"/>
    <property type="match status" value="1"/>
</dbReference>
<organism evidence="3 4">
    <name type="scientific">Zalerion maritima</name>
    <dbReference type="NCBI Taxonomy" id="339359"/>
    <lineage>
        <taxon>Eukaryota</taxon>
        <taxon>Fungi</taxon>
        <taxon>Dikarya</taxon>
        <taxon>Ascomycota</taxon>
        <taxon>Pezizomycotina</taxon>
        <taxon>Sordariomycetes</taxon>
        <taxon>Lulworthiomycetidae</taxon>
        <taxon>Lulworthiales</taxon>
        <taxon>Lulworthiaceae</taxon>
        <taxon>Zalerion</taxon>
    </lineage>
</organism>
<feature type="region of interest" description="Disordered" evidence="1">
    <location>
        <begin position="1"/>
        <end position="218"/>
    </location>
</feature>
<feature type="compositionally biased region" description="Pro residues" evidence="1">
    <location>
        <begin position="71"/>
        <end position="82"/>
    </location>
</feature>
<dbReference type="AlphaFoldDB" id="A0AAD5RNN5"/>
<dbReference type="Gene3D" id="3.40.50.300">
    <property type="entry name" value="P-loop containing nucleotide triphosphate hydrolases"/>
    <property type="match status" value="1"/>
</dbReference>
<dbReference type="InterPro" id="IPR003959">
    <property type="entry name" value="ATPase_AAA_core"/>
</dbReference>
<dbReference type="GO" id="GO:0016887">
    <property type="term" value="F:ATP hydrolysis activity"/>
    <property type="evidence" value="ECO:0007669"/>
    <property type="project" value="InterPro"/>
</dbReference>
<feature type="domain" description="AAA+ ATPase" evidence="2">
    <location>
        <begin position="391"/>
        <end position="516"/>
    </location>
</feature>
<dbReference type="CDD" id="cd00009">
    <property type="entry name" value="AAA"/>
    <property type="match status" value="1"/>
</dbReference>
<dbReference type="PANTHER" id="PTHR43392:SF2">
    <property type="entry name" value="AAA-TYPE ATPASE FAMILY PROTEIN _ ANKYRIN REPEAT FAMILY PROTEIN"/>
    <property type="match status" value="1"/>
</dbReference>
<feature type="region of interest" description="Disordered" evidence="1">
    <location>
        <begin position="264"/>
        <end position="339"/>
    </location>
</feature>
<evidence type="ECO:0000259" key="2">
    <source>
        <dbReference type="SMART" id="SM00382"/>
    </source>
</evidence>
<feature type="compositionally biased region" description="Basic and acidic residues" evidence="1">
    <location>
        <begin position="140"/>
        <end position="156"/>
    </location>
</feature>
<dbReference type="InterPro" id="IPR041627">
    <property type="entry name" value="AAA_lid_6"/>
</dbReference>
<dbReference type="InterPro" id="IPR003593">
    <property type="entry name" value="AAA+_ATPase"/>
</dbReference>
<feature type="compositionally biased region" description="Basic and acidic residues" evidence="1">
    <location>
        <begin position="49"/>
        <end position="58"/>
    </location>
</feature>
<dbReference type="Pfam" id="PF17866">
    <property type="entry name" value="AAA_lid_6"/>
    <property type="match status" value="1"/>
</dbReference>
<accession>A0AAD5RNN5</accession>
<comment type="caution">
    <text evidence="3">The sequence shown here is derived from an EMBL/GenBank/DDBJ whole genome shotgun (WGS) entry which is preliminary data.</text>
</comment>
<evidence type="ECO:0000313" key="3">
    <source>
        <dbReference type="EMBL" id="KAJ2898781.1"/>
    </source>
</evidence>
<dbReference type="FunFam" id="1.10.8.60:FF:000160">
    <property type="entry name" value="WGS project CABT00000000 data, contig 2.55"/>
    <property type="match status" value="1"/>
</dbReference>
<proteinExistence type="predicted"/>
<dbReference type="InterPro" id="IPR050773">
    <property type="entry name" value="CbxX/CfxQ_RuBisCO_ESX"/>
</dbReference>
<evidence type="ECO:0000256" key="1">
    <source>
        <dbReference type="SAM" id="MobiDB-lite"/>
    </source>
</evidence>
<reference evidence="3" key="1">
    <citation type="submission" date="2022-07" db="EMBL/GenBank/DDBJ databases">
        <title>Draft genome sequence of Zalerion maritima ATCC 34329, a (micro)plastics degrading marine fungus.</title>
        <authorList>
            <person name="Paco A."/>
            <person name="Goncalves M.F.M."/>
            <person name="Rocha-Santos T.A.P."/>
            <person name="Alves A."/>
        </authorList>
    </citation>
    <scope>NUCLEOTIDE SEQUENCE</scope>
    <source>
        <strain evidence="3">ATCC 34329</strain>
    </source>
</reference>
<protein>
    <recommendedName>
        <fullName evidence="2">AAA+ ATPase domain-containing protein</fullName>
    </recommendedName>
</protein>
<dbReference type="PANTHER" id="PTHR43392">
    <property type="entry name" value="AAA-TYPE ATPASE FAMILY PROTEIN / ANKYRIN REPEAT FAMILY PROTEIN"/>
    <property type="match status" value="1"/>
</dbReference>
<dbReference type="Pfam" id="PF00004">
    <property type="entry name" value="AAA"/>
    <property type="match status" value="1"/>
</dbReference>
<evidence type="ECO:0000313" key="4">
    <source>
        <dbReference type="Proteomes" id="UP001201980"/>
    </source>
</evidence>
<sequence length="679" mass="74288">MDPFANPPKPPTTPSHPSGIRPAQVSNLPKLDSVSRVTGASSVPTIRIDTPEGSKIPELESDDPPELKPHTVPPVPRSVQPPDPEDTPEPVDLDPLQLDLGPSIVPPHPTENGQFLSPMDPPKPDSQHNVAERALGLVVHTDRSGDVKTTETDAVARRKANLDPSSILHHPIKDDQLPSVTDLPKPDPPQEVSGPASTLSVQLGVDKGSHPKSPEQDNVDLSRLNLEAFAVPSNTQAPPLANLPKLKLASCGNGSVLAPSIKIGAGKEDGSNSESRENAHPELESAVFSRAATSKPNTDGVHDQLRSLPGSPTLRPVPHDRCPARSAPSPPKLGGPAENDWSLGKGVYKETSEVMDELMRFEGLEDVKQKFLHIKYRVNICRLQGVDLKTEGFNIVFQANPGTGKTTIARLYAKFLHSGKVLESDEFQEYSGLGLAMKANAQITEILNTMRSKGGVLFIDEAYQLTRSVAGKQVLELLLTEMENKIGKLAMISVGYKDEMEFADFTDRELWNIVCSYINNRCNNKMQVANGMDGQYMRIAIHRLAQGRGRRGFGNARAVQNMADRMLQIQAARLAGEISPDYHFFTKEDQRVEGDAESGWPRPASSYKKSAVDTITSLVQGVHGEDRCIILVGNEKKVKAMVQNVNASLARRFPIDSPFRFRNFNISELKELMKKKAER</sequence>
<feature type="compositionally biased region" description="Pro residues" evidence="1">
    <location>
        <begin position="1"/>
        <end position="14"/>
    </location>
</feature>
<feature type="compositionally biased region" description="Basic and acidic residues" evidence="1">
    <location>
        <begin position="265"/>
        <end position="283"/>
    </location>
</feature>
<dbReference type="InterPro" id="IPR027417">
    <property type="entry name" value="P-loop_NTPase"/>
</dbReference>
<dbReference type="Proteomes" id="UP001201980">
    <property type="component" value="Unassembled WGS sequence"/>
</dbReference>
<gene>
    <name evidence="3" type="ORF">MKZ38_003651</name>
</gene>
<dbReference type="GO" id="GO:0005524">
    <property type="term" value="F:ATP binding"/>
    <property type="evidence" value="ECO:0007669"/>
    <property type="project" value="InterPro"/>
</dbReference>
<dbReference type="SUPFAM" id="SSF52540">
    <property type="entry name" value="P-loop containing nucleoside triphosphate hydrolases"/>
    <property type="match status" value="1"/>
</dbReference>
<dbReference type="Gene3D" id="1.10.8.60">
    <property type="match status" value="1"/>
</dbReference>
<feature type="compositionally biased region" description="Acidic residues" evidence="1">
    <location>
        <begin position="83"/>
        <end position="92"/>
    </location>
</feature>
<name>A0AAD5RNN5_9PEZI</name>
<keyword evidence="4" id="KW-1185">Reference proteome</keyword>
<feature type="compositionally biased region" description="Polar residues" evidence="1">
    <location>
        <begin position="35"/>
        <end position="44"/>
    </location>
</feature>